<sequence>MPRLGGLNGLSYPTLDFINLYLVKRVVRVSLETVKIVENLPPLNDMN</sequence>
<gene>
    <name evidence="1" type="ORF">ARTHRO_30470</name>
</gene>
<evidence type="ECO:0000313" key="2">
    <source>
        <dbReference type="Proteomes" id="UP000032946"/>
    </source>
</evidence>
<protein>
    <submittedName>
        <fullName evidence="1">Uncharacterized protein</fullName>
    </submittedName>
</protein>
<keyword evidence="2" id="KW-1185">Reference proteome</keyword>
<name>A0A9P1KGT3_9CYAN</name>
<accession>A0A9P1KGT3</accession>
<organism evidence="1 2">
    <name type="scientific">Limnospira indica PCC 8005</name>
    <dbReference type="NCBI Taxonomy" id="376219"/>
    <lineage>
        <taxon>Bacteria</taxon>
        <taxon>Bacillati</taxon>
        <taxon>Cyanobacteriota</taxon>
        <taxon>Cyanophyceae</taxon>
        <taxon>Oscillatoriophycideae</taxon>
        <taxon>Oscillatoriales</taxon>
        <taxon>Sirenicapillariaceae</taxon>
        <taxon>Limnospira</taxon>
    </lineage>
</organism>
<dbReference type="AlphaFoldDB" id="A0A9P1KGT3"/>
<reference evidence="1 2" key="1">
    <citation type="submission" date="2014-02" db="EMBL/GenBank/DDBJ databases">
        <authorList>
            <person name="Genoscope - CEA"/>
        </authorList>
    </citation>
    <scope>NUCLEOTIDE SEQUENCE [LARGE SCALE GENOMIC DNA]</scope>
    <source>
        <strain evidence="1 2">PCC 8005</strain>
    </source>
</reference>
<proteinExistence type="predicted"/>
<evidence type="ECO:0000313" key="1">
    <source>
        <dbReference type="EMBL" id="CDM95202.1"/>
    </source>
</evidence>
<dbReference type="Proteomes" id="UP000032946">
    <property type="component" value="Chromosome"/>
</dbReference>
<dbReference type="EMBL" id="FO818640">
    <property type="protein sequence ID" value="CDM95202.1"/>
    <property type="molecule type" value="Genomic_DNA"/>
</dbReference>